<keyword evidence="6" id="KW-1185">Reference proteome</keyword>
<dbReference type="GO" id="GO:0006412">
    <property type="term" value="P:translation"/>
    <property type="evidence" value="ECO:0007669"/>
    <property type="project" value="InterPro"/>
</dbReference>
<dbReference type="Pfam" id="PF01386">
    <property type="entry name" value="Ribosomal_L25p"/>
    <property type="match status" value="1"/>
</dbReference>
<dbReference type="Gene3D" id="2.40.240.10">
    <property type="entry name" value="Ribosomal Protein L25, Chain P"/>
    <property type="match status" value="1"/>
</dbReference>
<dbReference type="GO" id="GO:0003735">
    <property type="term" value="F:structural constituent of ribosome"/>
    <property type="evidence" value="ECO:0007669"/>
    <property type="project" value="InterPro"/>
</dbReference>
<dbReference type="NCBIfam" id="NF004612">
    <property type="entry name" value="PRK05943.1"/>
    <property type="match status" value="1"/>
</dbReference>
<dbReference type="SUPFAM" id="SSF50715">
    <property type="entry name" value="Ribosomal protein L25-like"/>
    <property type="match status" value="1"/>
</dbReference>
<evidence type="ECO:0000313" key="5">
    <source>
        <dbReference type="EMBL" id="QCI26281.1"/>
    </source>
</evidence>
<organism evidence="5 6">
    <name type="scientific">Buchnera aphidicola</name>
    <name type="common">Stegophylla sp.</name>
    <dbReference type="NCBI Taxonomy" id="2315800"/>
    <lineage>
        <taxon>Bacteria</taxon>
        <taxon>Pseudomonadati</taxon>
        <taxon>Pseudomonadota</taxon>
        <taxon>Gammaproteobacteria</taxon>
        <taxon>Enterobacterales</taxon>
        <taxon>Erwiniaceae</taxon>
        <taxon>Buchnera</taxon>
    </lineage>
</organism>
<dbReference type="Proteomes" id="UP000298636">
    <property type="component" value="Chromosome"/>
</dbReference>
<dbReference type="GO" id="GO:0005840">
    <property type="term" value="C:ribosome"/>
    <property type="evidence" value="ECO:0007669"/>
    <property type="project" value="UniProtKB-KW"/>
</dbReference>
<accession>A0A4D6YIR5</accession>
<dbReference type="InterPro" id="IPR020056">
    <property type="entry name" value="Rbsml_bL25/Gln-tRNA_synth_N"/>
</dbReference>
<proteinExistence type="predicted"/>
<evidence type="ECO:0000256" key="2">
    <source>
        <dbReference type="ARBA" id="ARBA00023274"/>
    </source>
</evidence>
<dbReference type="OrthoDB" id="9806411at2"/>
<dbReference type="InterPro" id="IPR029751">
    <property type="entry name" value="Ribosomal_L25_dom"/>
</dbReference>
<feature type="domain" description="Large ribosomal subunit protein bL25 L25" evidence="4">
    <location>
        <begin position="6"/>
        <end position="92"/>
    </location>
</feature>
<dbReference type="RefSeq" id="WP_158351622.1">
    <property type="nucleotide sequence ID" value="NZ_CP032998.1"/>
</dbReference>
<evidence type="ECO:0000259" key="4">
    <source>
        <dbReference type="Pfam" id="PF01386"/>
    </source>
</evidence>
<dbReference type="EMBL" id="CP032998">
    <property type="protein sequence ID" value="QCI26281.1"/>
    <property type="molecule type" value="Genomic_DNA"/>
</dbReference>
<dbReference type="AlphaFoldDB" id="A0A4D6YIR5"/>
<keyword evidence="2" id="KW-0687">Ribonucleoprotein</keyword>
<evidence type="ECO:0000256" key="3">
    <source>
        <dbReference type="ARBA" id="ARBA00035479"/>
    </source>
</evidence>
<protein>
    <recommendedName>
        <fullName evidence="3">50S ribosomal protein L25</fullName>
    </recommendedName>
</protein>
<evidence type="ECO:0000313" key="6">
    <source>
        <dbReference type="Proteomes" id="UP000298636"/>
    </source>
</evidence>
<dbReference type="InterPro" id="IPR011035">
    <property type="entry name" value="Ribosomal_bL25/Gln-tRNA_synth"/>
</dbReference>
<dbReference type="CDD" id="cd00495">
    <property type="entry name" value="Ribosomal_L25_TL5_CTC"/>
    <property type="match status" value="1"/>
</dbReference>
<reference evidence="5 6" key="1">
    <citation type="submission" date="2018-10" db="EMBL/GenBank/DDBJ databases">
        <title>Comparative functional genomics of the obligate endosymbiont Buchnera aphidicola.</title>
        <authorList>
            <person name="Chong R.A."/>
        </authorList>
    </citation>
    <scope>NUCLEOTIDE SEQUENCE [LARGE SCALE GENOMIC DNA]</scope>
    <source>
        <strain evidence="5 6">Ssp</strain>
    </source>
</reference>
<gene>
    <name evidence="5" type="ORF">D9V79_00445</name>
</gene>
<keyword evidence="1 5" id="KW-0689">Ribosomal protein</keyword>
<sequence length="99" mass="11940">MFLIHGNIRINQGTCYSRRLRRLHNKIPCVMYGNQQPVIYIELDHDLVFNMQRDSKFYNSIIILVVNKLKYTVIVKEVQRHCFKLKLLHIDFYIKSVMI</sequence>
<name>A0A4D6YIR5_9GAMM</name>
<evidence type="ECO:0000256" key="1">
    <source>
        <dbReference type="ARBA" id="ARBA00022980"/>
    </source>
</evidence>
<dbReference type="GO" id="GO:1990904">
    <property type="term" value="C:ribonucleoprotein complex"/>
    <property type="evidence" value="ECO:0007669"/>
    <property type="project" value="UniProtKB-KW"/>
</dbReference>